<evidence type="ECO:0000256" key="1">
    <source>
        <dbReference type="ARBA" id="ARBA00006974"/>
    </source>
</evidence>
<dbReference type="AlphaFoldDB" id="A0A2U1M6H3"/>
<sequence>MESLVQASSGKKNIIIKTWERCRSIPSSSKKKAPKGFFPVYVGPDRLWFAMKMKYANHPLFQVLLEDTEIEYGYNTPGPILLPCELDHFYEVLAEMEARNLEPRGCGLGY</sequence>
<evidence type="ECO:0000313" key="3">
    <source>
        <dbReference type="Proteomes" id="UP000245207"/>
    </source>
</evidence>
<dbReference type="OrthoDB" id="660486at2759"/>
<dbReference type="PANTHER" id="PTHR31374:SF399">
    <property type="entry name" value="AUXIN-RESPONSIVE PROTEIN SAUR71-LIKE"/>
    <property type="match status" value="1"/>
</dbReference>
<keyword evidence="3" id="KW-1185">Reference proteome</keyword>
<comment type="similarity">
    <text evidence="1">Belongs to the ARG7 family.</text>
</comment>
<dbReference type="Proteomes" id="UP000245207">
    <property type="component" value="Unassembled WGS sequence"/>
</dbReference>
<comment type="caution">
    <text evidence="2">The sequence shown here is derived from an EMBL/GenBank/DDBJ whole genome shotgun (WGS) entry which is preliminary data.</text>
</comment>
<dbReference type="GO" id="GO:0009733">
    <property type="term" value="P:response to auxin"/>
    <property type="evidence" value="ECO:0007669"/>
    <property type="project" value="InterPro"/>
</dbReference>
<proteinExistence type="inferred from homology"/>
<evidence type="ECO:0000313" key="2">
    <source>
        <dbReference type="EMBL" id="PWA56830.1"/>
    </source>
</evidence>
<organism evidence="2 3">
    <name type="scientific">Artemisia annua</name>
    <name type="common">Sweet wormwood</name>
    <dbReference type="NCBI Taxonomy" id="35608"/>
    <lineage>
        <taxon>Eukaryota</taxon>
        <taxon>Viridiplantae</taxon>
        <taxon>Streptophyta</taxon>
        <taxon>Embryophyta</taxon>
        <taxon>Tracheophyta</taxon>
        <taxon>Spermatophyta</taxon>
        <taxon>Magnoliopsida</taxon>
        <taxon>eudicotyledons</taxon>
        <taxon>Gunneridae</taxon>
        <taxon>Pentapetalae</taxon>
        <taxon>asterids</taxon>
        <taxon>campanulids</taxon>
        <taxon>Asterales</taxon>
        <taxon>Asteraceae</taxon>
        <taxon>Asteroideae</taxon>
        <taxon>Anthemideae</taxon>
        <taxon>Artemisiinae</taxon>
        <taxon>Artemisia</taxon>
    </lineage>
</organism>
<accession>A0A2U1M6H3</accession>
<reference evidence="2 3" key="1">
    <citation type="journal article" date="2018" name="Mol. Plant">
        <title>The genome of Artemisia annua provides insight into the evolution of Asteraceae family and artemisinin biosynthesis.</title>
        <authorList>
            <person name="Shen Q."/>
            <person name="Zhang L."/>
            <person name="Liao Z."/>
            <person name="Wang S."/>
            <person name="Yan T."/>
            <person name="Shi P."/>
            <person name="Liu M."/>
            <person name="Fu X."/>
            <person name="Pan Q."/>
            <person name="Wang Y."/>
            <person name="Lv Z."/>
            <person name="Lu X."/>
            <person name="Zhang F."/>
            <person name="Jiang W."/>
            <person name="Ma Y."/>
            <person name="Chen M."/>
            <person name="Hao X."/>
            <person name="Li L."/>
            <person name="Tang Y."/>
            <person name="Lv G."/>
            <person name="Zhou Y."/>
            <person name="Sun X."/>
            <person name="Brodelius P.E."/>
            <person name="Rose J.K.C."/>
            <person name="Tang K."/>
        </authorList>
    </citation>
    <scope>NUCLEOTIDE SEQUENCE [LARGE SCALE GENOMIC DNA]</scope>
    <source>
        <strain evidence="3">cv. Huhao1</strain>
        <tissue evidence="2">Leaf</tissue>
    </source>
</reference>
<gene>
    <name evidence="2" type="ORF">CTI12_AA413870</name>
</gene>
<name>A0A2U1M6H3_ARTAN</name>
<dbReference type="EMBL" id="PKPP01006342">
    <property type="protein sequence ID" value="PWA56830.1"/>
    <property type="molecule type" value="Genomic_DNA"/>
</dbReference>
<dbReference type="STRING" id="35608.A0A2U1M6H3"/>
<dbReference type="InterPro" id="IPR003676">
    <property type="entry name" value="SAUR_fam"/>
</dbReference>
<dbReference type="PANTHER" id="PTHR31374">
    <property type="entry name" value="AUXIN-INDUCED PROTEIN-LIKE-RELATED"/>
    <property type="match status" value="1"/>
</dbReference>
<dbReference type="Pfam" id="PF02519">
    <property type="entry name" value="Auxin_inducible"/>
    <property type="match status" value="1"/>
</dbReference>
<protein>
    <submittedName>
        <fullName evidence="2">Small auxin-up RNA</fullName>
    </submittedName>
</protein>